<dbReference type="CDD" id="cd01948">
    <property type="entry name" value="EAL"/>
    <property type="match status" value="1"/>
</dbReference>
<gene>
    <name evidence="2" type="ORF">ENI26_02845</name>
</gene>
<protein>
    <submittedName>
        <fullName evidence="2">EAL domain-containing protein</fullName>
    </submittedName>
</protein>
<dbReference type="SMART" id="SM00052">
    <property type="entry name" value="EAL"/>
    <property type="match status" value="1"/>
</dbReference>
<dbReference type="Proteomes" id="UP000886384">
    <property type="component" value="Unassembled WGS sequence"/>
</dbReference>
<evidence type="ECO:0000259" key="1">
    <source>
        <dbReference type="PROSITE" id="PS50883"/>
    </source>
</evidence>
<dbReference type="InterPro" id="IPR050706">
    <property type="entry name" value="Cyclic-di-GMP_PDE-like"/>
</dbReference>
<feature type="non-terminal residue" evidence="2">
    <location>
        <position position="1"/>
    </location>
</feature>
<dbReference type="InterPro" id="IPR035919">
    <property type="entry name" value="EAL_sf"/>
</dbReference>
<dbReference type="EMBL" id="DRHY01000067">
    <property type="protein sequence ID" value="HEC73291.1"/>
    <property type="molecule type" value="Genomic_DNA"/>
</dbReference>
<sequence length="232" mass="25979">LEALIRWRHPVHGLIPPLEFLPVIEGHKIALEVGRWVINEALSQMSQWGQNEIHIPISVNVSPFQLQQDNFVIQLEELLSEYPEVPRSYLELEILESSALSDISQVTATMNECHDLGVLFALDDFGTGYSSLTYLRRLPAHMIKIDQSFVRDILEDPDDLAIVQGVIGLAKSFKREVIAEGVETIEHGIKLLNSGCVLAQGYGIARPMPASDIPAWINKWKSGDAKTSFRLI</sequence>
<dbReference type="InterPro" id="IPR001633">
    <property type="entry name" value="EAL_dom"/>
</dbReference>
<dbReference type="SUPFAM" id="SSF141868">
    <property type="entry name" value="EAL domain-like"/>
    <property type="match status" value="1"/>
</dbReference>
<evidence type="ECO:0000313" key="2">
    <source>
        <dbReference type="EMBL" id="HEC73291.1"/>
    </source>
</evidence>
<feature type="domain" description="EAL" evidence="1">
    <location>
        <begin position="1"/>
        <end position="221"/>
    </location>
</feature>
<organism evidence="2">
    <name type="scientific">Methylophaga aminisulfidivorans</name>
    <dbReference type="NCBI Taxonomy" id="230105"/>
    <lineage>
        <taxon>Bacteria</taxon>
        <taxon>Pseudomonadati</taxon>
        <taxon>Pseudomonadota</taxon>
        <taxon>Gammaproteobacteria</taxon>
        <taxon>Thiotrichales</taxon>
        <taxon>Piscirickettsiaceae</taxon>
        <taxon>Methylophaga</taxon>
    </lineage>
</organism>
<dbReference type="GO" id="GO:0071111">
    <property type="term" value="F:cyclic-guanylate-specific phosphodiesterase activity"/>
    <property type="evidence" value="ECO:0007669"/>
    <property type="project" value="InterPro"/>
</dbReference>
<dbReference type="Gene3D" id="3.20.20.450">
    <property type="entry name" value="EAL domain"/>
    <property type="match status" value="1"/>
</dbReference>
<dbReference type="PANTHER" id="PTHR33121:SF70">
    <property type="entry name" value="SIGNALING PROTEIN YKOW"/>
    <property type="match status" value="1"/>
</dbReference>
<name>A0A7C2AFW6_9GAMM</name>
<dbReference type="AlphaFoldDB" id="A0A7C2AFW6"/>
<dbReference type="PANTHER" id="PTHR33121">
    <property type="entry name" value="CYCLIC DI-GMP PHOSPHODIESTERASE PDEF"/>
    <property type="match status" value="1"/>
</dbReference>
<accession>A0A7C2AFW6</accession>
<comment type="caution">
    <text evidence="2">The sequence shown here is derived from an EMBL/GenBank/DDBJ whole genome shotgun (WGS) entry which is preliminary data.</text>
</comment>
<dbReference type="Pfam" id="PF00563">
    <property type="entry name" value="EAL"/>
    <property type="match status" value="1"/>
</dbReference>
<proteinExistence type="predicted"/>
<reference evidence="2" key="1">
    <citation type="journal article" date="2020" name="mSystems">
        <title>Genome- and Community-Level Interaction Insights into Carbon Utilization and Element Cycling Functions of Hydrothermarchaeota in Hydrothermal Sediment.</title>
        <authorList>
            <person name="Zhou Z."/>
            <person name="Liu Y."/>
            <person name="Xu W."/>
            <person name="Pan J."/>
            <person name="Luo Z.H."/>
            <person name="Li M."/>
        </authorList>
    </citation>
    <scope>NUCLEOTIDE SEQUENCE [LARGE SCALE GENOMIC DNA]</scope>
    <source>
        <strain evidence="2">HyVt-380</strain>
    </source>
</reference>
<dbReference type="PROSITE" id="PS50883">
    <property type="entry name" value="EAL"/>
    <property type="match status" value="1"/>
</dbReference>